<evidence type="ECO:0000256" key="3">
    <source>
        <dbReference type="ARBA" id="ARBA00023163"/>
    </source>
</evidence>
<dbReference type="GO" id="GO:0043565">
    <property type="term" value="F:sequence-specific DNA binding"/>
    <property type="evidence" value="ECO:0007669"/>
    <property type="project" value="InterPro"/>
</dbReference>
<reference evidence="6 7" key="1">
    <citation type="journal article" date="2017" name="BMC Genomics">
        <title>Comparative genomic and phylogenomic analyses of the Bifidobacteriaceae family.</title>
        <authorList>
            <person name="Lugli G.A."/>
            <person name="Milani C."/>
            <person name="Turroni F."/>
            <person name="Duranti S."/>
            <person name="Mancabelli L."/>
            <person name="Mangifesta M."/>
            <person name="Ferrario C."/>
            <person name="Modesto M."/>
            <person name="Mattarelli P."/>
            <person name="Jiri K."/>
            <person name="van Sinderen D."/>
            <person name="Ventura M."/>
        </authorList>
    </citation>
    <scope>NUCLEOTIDE SEQUENCE [LARGE SCALE GENOMIC DNA]</scope>
    <source>
        <strain evidence="6 7">DSM 24762</strain>
    </source>
</reference>
<dbReference type="PROSITE" id="PS01124">
    <property type="entry name" value="HTH_ARAC_FAMILY_2"/>
    <property type="match status" value="1"/>
</dbReference>
<dbReference type="InterPro" id="IPR009057">
    <property type="entry name" value="Homeodomain-like_sf"/>
</dbReference>
<gene>
    <name evidence="6" type="ORF">ALMA_1540</name>
</gene>
<dbReference type="InterPro" id="IPR018060">
    <property type="entry name" value="HTH_AraC"/>
</dbReference>
<sequence length="288" mass="32979">MISVNYSTQAARISSLPLRVQLLGVAHQQEHVVRPSGLHVFQCFACRRGSGVFVVDGEEHNIREGEGFLIYPRVSHEYYATSGDWELDFFAFDGALAYGLLECLDMPESHAYHFFDQTYFRQSVEHMVRMHREKGEYAYALSAACYDLLVHLPHMIEPLTAVALSSENVLISSIIAYVEERYADYINLDDIARHCSYSKEYLCAVFKKEMNQTLNSFLTGVRVSKARVDLLQNPQKRIRDVAEDAGFRSASYFCKVFRQYESVSPDQYRKQRNADRARGTTTLEHGIA</sequence>
<feature type="compositionally biased region" description="Basic and acidic residues" evidence="4">
    <location>
        <begin position="267"/>
        <end position="278"/>
    </location>
</feature>
<evidence type="ECO:0000256" key="1">
    <source>
        <dbReference type="ARBA" id="ARBA00023015"/>
    </source>
</evidence>
<dbReference type="AlphaFoldDB" id="A0A261F057"/>
<keyword evidence="1" id="KW-0805">Transcription regulation</keyword>
<dbReference type="InterPro" id="IPR020449">
    <property type="entry name" value="Tscrpt_reg_AraC-type_HTH"/>
</dbReference>
<dbReference type="SUPFAM" id="SSF51215">
    <property type="entry name" value="Regulatory protein AraC"/>
    <property type="match status" value="1"/>
</dbReference>
<dbReference type="PANTHER" id="PTHR43280">
    <property type="entry name" value="ARAC-FAMILY TRANSCRIPTIONAL REGULATOR"/>
    <property type="match status" value="1"/>
</dbReference>
<keyword evidence="2" id="KW-0238">DNA-binding</keyword>
<evidence type="ECO:0000256" key="4">
    <source>
        <dbReference type="SAM" id="MobiDB-lite"/>
    </source>
</evidence>
<dbReference type="InterPro" id="IPR037923">
    <property type="entry name" value="HTH-like"/>
</dbReference>
<dbReference type="Pfam" id="PF02311">
    <property type="entry name" value="AraC_binding"/>
    <property type="match status" value="1"/>
</dbReference>
<dbReference type="SUPFAM" id="SSF46689">
    <property type="entry name" value="Homeodomain-like"/>
    <property type="match status" value="2"/>
</dbReference>
<dbReference type="Gene3D" id="1.10.10.60">
    <property type="entry name" value="Homeodomain-like"/>
    <property type="match status" value="2"/>
</dbReference>
<evidence type="ECO:0000256" key="2">
    <source>
        <dbReference type="ARBA" id="ARBA00023125"/>
    </source>
</evidence>
<dbReference type="Pfam" id="PF12833">
    <property type="entry name" value="HTH_18"/>
    <property type="match status" value="1"/>
</dbReference>
<feature type="compositionally biased region" description="Polar residues" evidence="4">
    <location>
        <begin position="279"/>
        <end position="288"/>
    </location>
</feature>
<dbReference type="InterPro" id="IPR003313">
    <property type="entry name" value="AraC-bd"/>
</dbReference>
<name>A0A261F057_9BIFI</name>
<evidence type="ECO:0000259" key="5">
    <source>
        <dbReference type="PROSITE" id="PS01124"/>
    </source>
</evidence>
<dbReference type="Proteomes" id="UP000243657">
    <property type="component" value="Unassembled WGS sequence"/>
</dbReference>
<keyword evidence="7" id="KW-1185">Reference proteome</keyword>
<comment type="caution">
    <text evidence="6">The sequence shown here is derived from an EMBL/GenBank/DDBJ whole genome shotgun (WGS) entry which is preliminary data.</text>
</comment>
<dbReference type="Gene3D" id="2.60.120.280">
    <property type="entry name" value="Regulatory protein AraC"/>
    <property type="match status" value="1"/>
</dbReference>
<organism evidence="6 7">
    <name type="scientific">Alloscardovia macacae</name>
    <dbReference type="NCBI Taxonomy" id="1160091"/>
    <lineage>
        <taxon>Bacteria</taxon>
        <taxon>Bacillati</taxon>
        <taxon>Actinomycetota</taxon>
        <taxon>Actinomycetes</taxon>
        <taxon>Bifidobacteriales</taxon>
        <taxon>Bifidobacteriaceae</taxon>
        <taxon>Alloscardovia</taxon>
    </lineage>
</organism>
<dbReference type="InterPro" id="IPR018062">
    <property type="entry name" value="HTH_AraC-typ_CS"/>
</dbReference>
<accession>A0A261F057</accession>
<keyword evidence="3" id="KW-0804">Transcription</keyword>
<evidence type="ECO:0000313" key="6">
    <source>
        <dbReference type="EMBL" id="OZG52487.1"/>
    </source>
</evidence>
<proteinExistence type="predicted"/>
<dbReference type="PROSITE" id="PS00041">
    <property type="entry name" value="HTH_ARAC_FAMILY_1"/>
    <property type="match status" value="1"/>
</dbReference>
<dbReference type="PRINTS" id="PR00032">
    <property type="entry name" value="HTHARAC"/>
</dbReference>
<protein>
    <submittedName>
        <fullName evidence="6">AraC family transcriptional regulator</fullName>
    </submittedName>
</protein>
<dbReference type="SMART" id="SM00342">
    <property type="entry name" value="HTH_ARAC"/>
    <property type="match status" value="1"/>
</dbReference>
<dbReference type="EMBL" id="MWWT01000010">
    <property type="protein sequence ID" value="OZG52487.1"/>
    <property type="molecule type" value="Genomic_DNA"/>
</dbReference>
<dbReference type="GO" id="GO:0003700">
    <property type="term" value="F:DNA-binding transcription factor activity"/>
    <property type="evidence" value="ECO:0007669"/>
    <property type="project" value="InterPro"/>
</dbReference>
<dbReference type="PANTHER" id="PTHR43280:SF28">
    <property type="entry name" value="HTH-TYPE TRANSCRIPTIONAL ACTIVATOR RHAS"/>
    <property type="match status" value="1"/>
</dbReference>
<evidence type="ECO:0000313" key="7">
    <source>
        <dbReference type="Proteomes" id="UP000243657"/>
    </source>
</evidence>
<feature type="domain" description="HTH araC/xylS-type" evidence="5">
    <location>
        <begin position="172"/>
        <end position="271"/>
    </location>
</feature>
<feature type="region of interest" description="Disordered" evidence="4">
    <location>
        <begin position="267"/>
        <end position="288"/>
    </location>
</feature>